<evidence type="ECO:0000313" key="9">
    <source>
        <dbReference type="Proteomes" id="UP000275408"/>
    </source>
</evidence>
<proteinExistence type="inferred from homology"/>
<evidence type="ECO:0000256" key="1">
    <source>
        <dbReference type="ARBA" id="ARBA00004138"/>
    </source>
</evidence>
<dbReference type="OrthoDB" id="1904536at2759"/>
<comment type="similarity">
    <text evidence="2">Belongs to the DNAAF1 family.</text>
</comment>
<feature type="compositionally biased region" description="Low complexity" evidence="7">
    <location>
        <begin position="293"/>
        <end position="304"/>
    </location>
</feature>
<keyword evidence="9" id="KW-1185">Reference proteome</keyword>
<dbReference type="PANTHER" id="PTHR45973:SF9">
    <property type="entry name" value="LEUCINE-RICH REPEAT-CONTAINING PROTEIN 46"/>
    <property type="match status" value="1"/>
</dbReference>
<keyword evidence="3" id="KW-0433">Leucine-rich repeat</keyword>
<dbReference type="AlphaFoldDB" id="A0A3M6UFL5"/>
<protein>
    <submittedName>
        <fullName evidence="8">Uncharacterized protein</fullName>
    </submittedName>
</protein>
<dbReference type="FunFam" id="3.80.10.10:FF:000331">
    <property type="entry name" value="Dynein assembly factor 1, axonemal homolog"/>
    <property type="match status" value="1"/>
</dbReference>
<sequence length="622" mass="71613">MPTAVLKDENVDKEEDNYPRITKKVLIQLCKDHKLYRTPYLNDVLYLHYKGFAKIENLEEYTGLKCLWLECNGIHKIENLDNQKELRCLYLQQNLITKIENVEHLQQLDTLNVSNNTISKIENIGAIPKLSTLQISHNRLSTVDDLRHLSECCNLSVLDVSHNRIDDPDVVKVFESMENLHVLNMMGNPVIKKIKNYRKIFIIKIKGLRYLDDRPVFPRERACAEAWEKGGVEGEREERERWITREQQKIMDSFNAMAKIREQNELKKKQQQQITSNDENKENSNGPSDESNSESSQYTEQQQTRTEEKQESEIVSRVLTTNCVNTKTTDPKEEGDNDCSASEPETPSFQEIETVTIGSSTENHVLADQGIFSGSRQHQVKRAGPMITEIVVDEGNEEEKRKGEGVLITELEEDDIETISLREVPREESHDFPDPPEEDLPELEEIDVTDPFFIRSLNSSHTKRKPLIEEMDSNLGSQERPLIEEYRREELPFSDQEKALPARKPLIEEIDERFARLETSSKKPSKALIEELDVVDDREESKPLITEISYDEQTPDADTAGRQESGLIAKACTQSTTGPSWETLQRLAEQVGSTIEREPLDMNKEKKAFMKRMHDTNLGDLD</sequence>
<evidence type="ECO:0000256" key="3">
    <source>
        <dbReference type="ARBA" id="ARBA00022614"/>
    </source>
</evidence>
<comment type="subcellular location">
    <subcellularLocation>
        <location evidence="1">Cell projection</location>
        <location evidence="1">Cilium</location>
    </subcellularLocation>
</comment>
<name>A0A3M6UFL5_POCDA</name>
<evidence type="ECO:0000256" key="6">
    <source>
        <dbReference type="ARBA" id="ARBA00023273"/>
    </source>
</evidence>
<comment type="caution">
    <text evidence="8">The sequence shown here is derived from an EMBL/GenBank/DDBJ whole genome shotgun (WGS) entry which is preliminary data.</text>
</comment>
<evidence type="ECO:0000313" key="8">
    <source>
        <dbReference type="EMBL" id="RMX52463.1"/>
    </source>
</evidence>
<dbReference type="PANTHER" id="PTHR45973">
    <property type="entry name" value="PROTEIN PHOSPHATASE 1 REGULATORY SUBUNIT SDS22-RELATED"/>
    <property type="match status" value="1"/>
</dbReference>
<dbReference type="SUPFAM" id="SSF52075">
    <property type="entry name" value="Outer arm dynein light chain 1"/>
    <property type="match status" value="1"/>
</dbReference>
<dbReference type="Pfam" id="PF14580">
    <property type="entry name" value="LRR_9"/>
    <property type="match status" value="1"/>
</dbReference>
<dbReference type="EMBL" id="RCHS01001633">
    <property type="protein sequence ID" value="RMX52463.1"/>
    <property type="molecule type" value="Genomic_DNA"/>
</dbReference>
<evidence type="ECO:0000256" key="7">
    <source>
        <dbReference type="SAM" id="MobiDB-lite"/>
    </source>
</evidence>
<evidence type="ECO:0000256" key="5">
    <source>
        <dbReference type="ARBA" id="ARBA00023069"/>
    </source>
</evidence>
<feature type="compositionally biased region" description="Basic and acidic residues" evidence="7">
    <location>
        <begin position="305"/>
        <end position="314"/>
    </location>
</feature>
<dbReference type="Gene3D" id="3.80.10.10">
    <property type="entry name" value="Ribonuclease Inhibitor"/>
    <property type="match status" value="2"/>
</dbReference>
<accession>A0A3M6UFL5</accession>
<keyword evidence="6" id="KW-0966">Cell projection</keyword>
<dbReference type="Proteomes" id="UP000275408">
    <property type="component" value="Unassembled WGS sequence"/>
</dbReference>
<dbReference type="STRING" id="46731.A0A3M6UFL5"/>
<dbReference type="InterPro" id="IPR032675">
    <property type="entry name" value="LRR_dom_sf"/>
</dbReference>
<reference evidence="8 9" key="1">
    <citation type="journal article" date="2018" name="Sci. Rep.">
        <title>Comparative analysis of the Pocillopora damicornis genome highlights role of immune system in coral evolution.</title>
        <authorList>
            <person name="Cunning R."/>
            <person name="Bay R.A."/>
            <person name="Gillette P."/>
            <person name="Baker A.C."/>
            <person name="Traylor-Knowles N."/>
        </authorList>
    </citation>
    <scope>NUCLEOTIDE SEQUENCE [LARGE SCALE GENOMIC DNA]</scope>
    <source>
        <strain evidence="8">RSMAS</strain>
        <tissue evidence="8">Whole animal</tissue>
    </source>
</reference>
<feature type="region of interest" description="Disordered" evidence="7">
    <location>
        <begin position="264"/>
        <end position="347"/>
    </location>
</feature>
<dbReference type="PROSITE" id="PS51450">
    <property type="entry name" value="LRR"/>
    <property type="match status" value="4"/>
</dbReference>
<evidence type="ECO:0000256" key="4">
    <source>
        <dbReference type="ARBA" id="ARBA00022737"/>
    </source>
</evidence>
<feature type="compositionally biased region" description="Polar residues" evidence="7">
    <location>
        <begin position="318"/>
        <end position="328"/>
    </location>
</feature>
<keyword evidence="4" id="KW-0677">Repeat</keyword>
<dbReference type="FunFam" id="3.80.10.10:FF:000166">
    <property type="entry name" value="Dynein assembly factor 1, axonemal"/>
    <property type="match status" value="1"/>
</dbReference>
<evidence type="ECO:0000256" key="2">
    <source>
        <dbReference type="ARBA" id="ARBA00006453"/>
    </source>
</evidence>
<dbReference type="GO" id="GO:0035082">
    <property type="term" value="P:axoneme assembly"/>
    <property type="evidence" value="ECO:0007669"/>
    <property type="project" value="TreeGrafter"/>
</dbReference>
<dbReference type="SMART" id="SM00365">
    <property type="entry name" value="LRR_SD22"/>
    <property type="match status" value="5"/>
</dbReference>
<feature type="region of interest" description="Disordered" evidence="7">
    <location>
        <begin position="598"/>
        <end position="622"/>
    </location>
</feature>
<organism evidence="8 9">
    <name type="scientific">Pocillopora damicornis</name>
    <name type="common">Cauliflower coral</name>
    <name type="synonym">Millepora damicornis</name>
    <dbReference type="NCBI Taxonomy" id="46731"/>
    <lineage>
        <taxon>Eukaryota</taxon>
        <taxon>Metazoa</taxon>
        <taxon>Cnidaria</taxon>
        <taxon>Anthozoa</taxon>
        <taxon>Hexacorallia</taxon>
        <taxon>Scleractinia</taxon>
        <taxon>Astrocoeniina</taxon>
        <taxon>Pocilloporidae</taxon>
        <taxon>Pocillopora</taxon>
    </lineage>
</organism>
<dbReference type="GO" id="GO:0005930">
    <property type="term" value="C:axoneme"/>
    <property type="evidence" value="ECO:0007669"/>
    <property type="project" value="TreeGrafter"/>
</dbReference>
<gene>
    <name evidence="8" type="ORF">pdam_00020289</name>
</gene>
<dbReference type="GO" id="GO:0070840">
    <property type="term" value="F:dynein complex binding"/>
    <property type="evidence" value="ECO:0007669"/>
    <property type="project" value="TreeGrafter"/>
</dbReference>
<keyword evidence="5" id="KW-0969">Cilium</keyword>
<dbReference type="InterPro" id="IPR001611">
    <property type="entry name" value="Leu-rich_rpt"/>
</dbReference>
<dbReference type="InterPro" id="IPR050576">
    <property type="entry name" value="Cilia_flagella_integrity"/>
</dbReference>
<feature type="region of interest" description="Disordered" evidence="7">
    <location>
        <begin position="545"/>
        <end position="565"/>
    </location>
</feature>